<comment type="caution">
    <text evidence="1">The sequence shown here is derived from an EMBL/GenBank/DDBJ whole genome shotgun (WGS) entry which is preliminary data.</text>
</comment>
<evidence type="ECO:0000313" key="2">
    <source>
        <dbReference type="Proteomes" id="UP001060085"/>
    </source>
</evidence>
<organism evidence="1 2">
    <name type="scientific">Catharanthus roseus</name>
    <name type="common">Madagascar periwinkle</name>
    <name type="synonym">Vinca rosea</name>
    <dbReference type="NCBI Taxonomy" id="4058"/>
    <lineage>
        <taxon>Eukaryota</taxon>
        <taxon>Viridiplantae</taxon>
        <taxon>Streptophyta</taxon>
        <taxon>Embryophyta</taxon>
        <taxon>Tracheophyta</taxon>
        <taxon>Spermatophyta</taxon>
        <taxon>Magnoliopsida</taxon>
        <taxon>eudicotyledons</taxon>
        <taxon>Gunneridae</taxon>
        <taxon>Pentapetalae</taxon>
        <taxon>asterids</taxon>
        <taxon>lamiids</taxon>
        <taxon>Gentianales</taxon>
        <taxon>Apocynaceae</taxon>
        <taxon>Rauvolfioideae</taxon>
        <taxon>Vinceae</taxon>
        <taxon>Catharanthinae</taxon>
        <taxon>Catharanthus</taxon>
    </lineage>
</organism>
<proteinExistence type="predicted"/>
<evidence type="ECO:0000313" key="1">
    <source>
        <dbReference type="EMBL" id="KAI5670738.1"/>
    </source>
</evidence>
<reference evidence="2" key="1">
    <citation type="journal article" date="2023" name="Nat. Plants">
        <title>Single-cell RNA sequencing provides a high-resolution roadmap for understanding the multicellular compartmentation of specialized metabolism.</title>
        <authorList>
            <person name="Sun S."/>
            <person name="Shen X."/>
            <person name="Li Y."/>
            <person name="Li Y."/>
            <person name="Wang S."/>
            <person name="Li R."/>
            <person name="Zhang H."/>
            <person name="Shen G."/>
            <person name="Guo B."/>
            <person name="Wei J."/>
            <person name="Xu J."/>
            <person name="St-Pierre B."/>
            <person name="Chen S."/>
            <person name="Sun C."/>
        </authorList>
    </citation>
    <scope>NUCLEOTIDE SEQUENCE [LARGE SCALE GENOMIC DNA]</scope>
</reference>
<accession>A0ACC0BDN5</accession>
<gene>
    <name evidence="1" type="ORF">M9H77_11102</name>
</gene>
<protein>
    <submittedName>
        <fullName evidence="1">Uncharacterized protein</fullName>
    </submittedName>
</protein>
<dbReference type="Proteomes" id="UP001060085">
    <property type="component" value="Linkage Group LG03"/>
</dbReference>
<sequence>MESSAEIVNFGRSLIVPSVQELAKEPIVNLPPRYVRHDQESPVVSDAESLPTIPVIDLQSLLVGKSMDSELERLHLACKEWGFFQVVNHGVSALLLEDLRREIIGFFNLPLEEKHELWQQPDNHEGFGQLFVVSEEQKLDWSDMFYITTLPTSLRKMELFEKIPQRLREPIDIYSLEVKNLAMTLLSQMARALRIEDEEMKALFCNGVQSMRMNYYPPCPEPDMAIGFTPHSDADALTILYQLNETEGLQVRKDGKWVPVKPLQNAFVVNIGDIMEIFTSGEYRSIEHRAIVNSDKERLSVATFYSSNLDSELGPAPSLIGADNPAIFRTVPIEMYFKEFFARKLNGKSYLDFMKIEGEDASN</sequence>
<keyword evidence="2" id="KW-1185">Reference proteome</keyword>
<name>A0ACC0BDN5_CATRO</name>
<dbReference type="EMBL" id="CM044703">
    <property type="protein sequence ID" value="KAI5670738.1"/>
    <property type="molecule type" value="Genomic_DNA"/>
</dbReference>